<evidence type="ECO:0000313" key="8">
    <source>
        <dbReference type="Proteomes" id="UP001180020"/>
    </source>
</evidence>
<comment type="catalytic activity">
    <reaction evidence="5">
        <text>O-phospho-L-threonyl-[protein] + H2O = L-threonyl-[protein] + phosphate</text>
        <dbReference type="Rhea" id="RHEA:47004"/>
        <dbReference type="Rhea" id="RHEA-COMP:11060"/>
        <dbReference type="Rhea" id="RHEA-COMP:11605"/>
        <dbReference type="ChEBI" id="CHEBI:15377"/>
        <dbReference type="ChEBI" id="CHEBI:30013"/>
        <dbReference type="ChEBI" id="CHEBI:43474"/>
        <dbReference type="ChEBI" id="CHEBI:61977"/>
        <dbReference type="EC" id="3.1.3.16"/>
    </reaction>
</comment>
<comment type="caution">
    <text evidence="7">The sequence shown here is derived from an EMBL/GenBank/DDBJ whole genome shotgun (WGS) entry which is preliminary data.</text>
</comment>
<evidence type="ECO:0000259" key="6">
    <source>
        <dbReference type="PROSITE" id="PS51746"/>
    </source>
</evidence>
<dbReference type="EC" id="3.1.3.16" evidence="1"/>
<sequence length="337" mass="37014">MNPKKSWSWLADLFKGNPRPRLEHGFWEESRKGEDHHLIRTDCLRVPGDPSSAFSVFAIFDGHNGSGAAIFTKERLLDHVLDSIPPGLRREQWLVALRQALSDGFVKTDKEFQRRGARSGTTVTFVVVDGWTATVASVGDSRCILEAHDGTVSVLTVDDRLEENSEERDRVAARVAVRGGRVGRFCGCGVERGPLRCWPGGLCISRSIGDTDVGDFIVPDPHVKQVKLSNNGGRLIIASDGVWDALASEMAAKCCQGLPAPEAAKEVVKQAVEVKGLRDDTTCIVVDIIPPDHSTLFPSVPKKKNVLKSLISWKMWRKSPNKLEKKLSSLSTVEVTI</sequence>
<evidence type="ECO:0000256" key="5">
    <source>
        <dbReference type="ARBA" id="ARBA00048336"/>
    </source>
</evidence>
<dbReference type="SMART" id="SM00331">
    <property type="entry name" value="PP2C_SIG"/>
    <property type="match status" value="1"/>
</dbReference>
<dbReference type="CDD" id="cd00143">
    <property type="entry name" value="PP2Cc"/>
    <property type="match status" value="1"/>
</dbReference>
<dbReference type="EMBL" id="JAUJYO010000001">
    <property type="protein sequence ID" value="KAK1326348.1"/>
    <property type="molecule type" value="Genomic_DNA"/>
</dbReference>
<keyword evidence="3" id="KW-0904">Protein phosphatase</keyword>
<proteinExistence type="predicted"/>
<dbReference type="FunFam" id="3.60.40.10:FF:000137">
    <property type="entry name" value="Calmodulin-binding protein phosphatase"/>
    <property type="match status" value="1"/>
</dbReference>
<dbReference type="PROSITE" id="PS51746">
    <property type="entry name" value="PPM_2"/>
    <property type="match status" value="1"/>
</dbReference>
<reference evidence="7" key="1">
    <citation type="journal article" date="2023" name="Nat. Commun.">
        <title>Diploid and tetraploid genomes of Acorus and the evolution of monocots.</title>
        <authorList>
            <person name="Ma L."/>
            <person name="Liu K.W."/>
            <person name="Li Z."/>
            <person name="Hsiao Y.Y."/>
            <person name="Qi Y."/>
            <person name="Fu T."/>
            <person name="Tang G.D."/>
            <person name="Zhang D."/>
            <person name="Sun W.H."/>
            <person name="Liu D.K."/>
            <person name="Li Y."/>
            <person name="Chen G.Z."/>
            <person name="Liu X.D."/>
            <person name="Liao X.Y."/>
            <person name="Jiang Y.T."/>
            <person name="Yu X."/>
            <person name="Hao Y."/>
            <person name="Huang J."/>
            <person name="Zhao X.W."/>
            <person name="Ke S."/>
            <person name="Chen Y.Y."/>
            <person name="Wu W.L."/>
            <person name="Hsu J.L."/>
            <person name="Lin Y.F."/>
            <person name="Huang M.D."/>
            <person name="Li C.Y."/>
            <person name="Huang L."/>
            <person name="Wang Z.W."/>
            <person name="Zhao X."/>
            <person name="Zhong W.Y."/>
            <person name="Peng D.H."/>
            <person name="Ahmad S."/>
            <person name="Lan S."/>
            <person name="Zhang J.S."/>
            <person name="Tsai W.C."/>
            <person name="Van de Peer Y."/>
            <person name="Liu Z.J."/>
        </authorList>
    </citation>
    <scope>NUCLEOTIDE SEQUENCE</scope>
    <source>
        <strain evidence="7">CP</strain>
    </source>
</reference>
<evidence type="ECO:0000256" key="1">
    <source>
        <dbReference type="ARBA" id="ARBA00013081"/>
    </source>
</evidence>
<keyword evidence="8" id="KW-1185">Reference proteome</keyword>
<dbReference type="Pfam" id="PF00481">
    <property type="entry name" value="PP2C"/>
    <property type="match status" value="1"/>
</dbReference>
<dbReference type="InterPro" id="IPR036457">
    <property type="entry name" value="PPM-type-like_dom_sf"/>
</dbReference>
<feature type="domain" description="PPM-type phosphatase" evidence="6">
    <location>
        <begin position="14"/>
        <end position="288"/>
    </location>
</feature>
<dbReference type="SUPFAM" id="SSF81606">
    <property type="entry name" value="PP2C-like"/>
    <property type="match status" value="1"/>
</dbReference>
<dbReference type="InterPro" id="IPR001932">
    <property type="entry name" value="PPM-type_phosphatase-like_dom"/>
</dbReference>
<protein>
    <recommendedName>
        <fullName evidence="1">protein-serine/threonine phosphatase</fullName>
        <ecNumber evidence="1">3.1.3.16</ecNumber>
    </recommendedName>
</protein>
<dbReference type="AlphaFoldDB" id="A0AAV9FRI6"/>
<comment type="catalytic activity">
    <reaction evidence="4">
        <text>O-phospho-L-seryl-[protein] + H2O = L-seryl-[protein] + phosphate</text>
        <dbReference type="Rhea" id="RHEA:20629"/>
        <dbReference type="Rhea" id="RHEA-COMP:9863"/>
        <dbReference type="Rhea" id="RHEA-COMP:11604"/>
        <dbReference type="ChEBI" id="CHEBI:15377"/>
        <dbReference type="ChEBI" id="CHEBI:29999"/>
        <dbReference type="ChEBI" id="CHEBI:43474"/>
        <dbReference type="ChEBI" id="CHEBI:83421"/>
        <dbReference type="EC" id="3.1.3.16"/>
    </reaction>
</comment>
<dbReference type="SMART" id="SM00332">
    <property type="entry name" value="PP2Cc"/>
    <property type="match status" value="1"/>
</dbReference>
<dbReference type="InterPro" id="IPR015655">
    <property type="entry name" value="PP2C"/>
</dbReference>
<reference evidence="7" key="2">
    <citation type="submission" date="2023-06" db="EMBL/GenBank/DDBJ databases">
        <authorList>
            <person name="Ma L."/>
            <person name="Liu K.-W."/>
            <person name="Li Z."/>
            <person name="Hsiao Y.-Y."/>
            <person name="Qi Y."/>
            <person name="Fu T."/>
            <person name="Tang G."/>
            <person name="Zhang D."/>
            <person name="Sun W.-H."/>
            <person name="Liu D.-K."/>
            <person name="Li Y."/>
            <person name="Chen G.-Z."/>
            <person name="Liu X.-D."/>
            <person name="Liao X.-Y."/>
            <person name="Jiang Y.-T."/>
            <person name="Yu X."/>
            <person name="Hao Y."/>
            <person name="Huang J."/>
            <person name="Zhao X.-W."/>
            <person name="Ke S."/>
            <person name="Chen Y.-Y."/>
            <person name="Wu W.-L."/>
            <person name="Hsu J.-L."/>
            <person name="Lin Y.-F."/>
            <person name="Huang M.-D."/>
            <person name="Li C.-Y."/>
            <person name="Huang L."/>
            <person name="Wang Z.-W."/>
            <person name="Zhao X."/>
            <person name="Zhong W.-Y."/>
            <person name="Peng D.-H."/>
            <person name="Ahmad S."/>
            <person name="Lan S."/>
            <person name="Zhang J.-S."/>
            <person name="Tsai W.-C."/>
            <person name="Van De Peer Y."/>
            <person name="Liu Z.-J."/>
        </authorList>
    </citation>
    <scope>NUCLEOTIDE SEQUENCE</scope>
    <source>
        <strain evidence="7">CP</strain>
        <tissue evidence="7">Leaves</tissue>
    </source>
</reference>
<evidence type="ECO:0000313" key="7">
    <source>
        <dbReference type="EMBL" id="KAK1326348.1"/>
    </source>
</evidence>
<organism evidence="7 8">
    <name type="scientific">Acorus calamus</name>
    <name type="common">Sweet flag</name>
    <dbReference type="NCBI Taxonomy" id="4465"/>
    <lineage>
        <taxon>Eukaryota</taxon>
        <taxon>Viridiplantae</taxon>
        <taxon>Streptophyta</taxon>
        <taxon>Embryophyta</taxon>
        <taxon>Tracheophyta</taxon>
        <taxon>Spermatophyta</taxon>
        <taxon>Magnoliopsida</taxon>
        <taxon>Liliopsida</taxon>
        <taxon>Acoraceae</taxon>
        <taxon>Acorus</taxon>
    </lineage>
</organism>
<name>A0AAV9FRI6_ACOCL</name>
<keyword evidence="2" id="KW-0378">Hydrolase</keyword>
<dbReference type="GO" id="GO:0004722">
    <property type="term" value="F:protein serine/threonine phosphatase activity"/>
    <property type="evidence" value="ECO:0007669"/>
    <property type="project" value="UniProtKB-EC"/>
</dbReference>
<evidence type="ECO:0000256" key="3">
    <source>
        <dbReference type="ARBA" id="ARBA00022912"/>
    </source>
</evidence>
<gene>
    <name evidence="7" type="ORF">QJS10_CPA01g01611</name>
</gene>
<dbReference type="Proteomes" id="UP001180020">
    <property type="component" value="Unassembled WGS sequence"/>
</dbReference>
<evidence type="ECO:0000256" key="4">
    <source>
        <dbReference type="ARBA" id="ARBA00047761"/>
    </source>
</evidence>
<dbReference type="Gene3D" id="3.60.40.10">
    <property type="entry name" value="PPM-type phosphatase domain"/>
    <property type="match status" value="1"/>
</dbReference>
<evidence type="ECO:0000256" key="2">
    <source>
        <dbReference type="ARBA" id="ARBA00022801"/>
    </source>
</evidence>
<dbReference type="PANTHER" id="PTHR47992">
    <property type="entry name" value="PROTEIN PHOSPHATASE"/>
    <property type="match status" value="1"/>
</dbReference>
<accession>A0AAV9FRI6</accession>